<protein>
    <submittedName>
        <fullName evidence="1">(raccoon dog) hypothetical protein</fullName>
    </submittedName>
</protein>
<dbReference type="Proteomes" id="UP000645828">
    <property type="component" value="Unassembled WGS sequence"/>
</dbReference>
<dbReference type="EMBL" id="CAJHUB010000673">
    <property type="protein sequence ID" value="CAD7674874.1"/>
    <property type="molecule type" value="Genomic_DNA"/>
</dbReference>
<sequence>MESHDQQIMDSCNLETQTSHFAFPICNKNYNPGCERRHMEESLFPEEFSHVNVIMLETP</sequence>
<accession>A0A811YCW5</accession>
<proteinExistence type="predicted"/>
<gene>
    <name evidence="1" type="ORF">NYPRO_LOCUS7669</name>
</gene>
<evidence type="ECO:0000313" key="1">
    <source>
        <dbReference type="EMBL" id="CAD7674874.1"/>
    </source>
</evidence>
<keyword evidence="2" id="KW-1185">Reference proteome</keyword>
<name>A0A811YCW5_NYCPR</name>
<organism evidence="1 2">
    <name type="scientific">Nyctereutes procyonoides</name>
    <name type="common">Raccoon dog</name>
    <name type="synonym">Canis procyonoides</name>
    <dbReference type="NCBI Taxonomy" id="34880"/>
    <lineage>
        <taxon>Eukaryota</taxon>
        <taxon>Metazoa</taxon>
        <taxon>Chordata</taxon>
        <taxon>Craniata</taxon>
        <taxon>Vertebrata</taxon>
        <taxon>Euteleostomi</taxon>
        <taxon>Mammalia</taxon>
        <taxon>Eutheria</taxon>
        <taxon>Laurasiatheria</taxon>
        <taxon>Carnivora</taxon>
        <taxon>Caniformia</taxon>
        <taxon>Canidae</taxon>
        <taxon>Nyctereutes</taxon>
    </lineage>
</organism>
<evidence type="ECO:0000313" key="2">
    <source>
        <dbReference type="Proteomes" id="UP000645828"/>
    </source>
</evidence>
<reference evidence="1" key="1">
    <citation type="submission" date="2020-12" db="EMBL/GenBank/DDBJ databases">
        <authorList>
            <consortium name="Molecular Ecology Group"/>
        </authorList>
    </citation>
    <scope>NUCLEOTIDE SEQUENCE</scope>
    <source>
        <strain evidence="1">TBG_1078</strain>
    </source>
</reference>
<dbReference type="AlphaFoldDB" id="A0A811YCW5"/>
<comment type="caution">
    <text evidence="1">The sequence shown here is derived from an EMBL/GenBank/DDBJ whole genome shotgun (WGS) entry which is preliminary data.</text>
</comment>